<dbReference type="NCBIfam" id="TIGR00057">
    <property type="entry name" value="L-threonylcarbamoyladenylate synthase"/>
    <property type="match status" value="1"/>
</dbReference>
<evidence type="ECO:0000256" key="1">
    <source>
        <dbReference type="ARBA" id="ARBA00004496"/>
    </source>
</evidence>
<dbReference type="STRING" id="999894.TDIS_0961"/>
<dbReference type="SUPFAM" id="SSF55821">
    <property type="entry name" value="YrdC/RibB"/>
    <property type="match status" value="1"/>
</dbReference>
<sequence>MKRTIKAESPEALDEAVKILSSGGVVAFPTETFYGLAVDPFSESAVKRLYALKKREPGKPVILLIGDLEDLKQLVTEIPKIAQELAARFWPGPLTLVFRARPEVPPWITGGTETIAVRLSSHPVARKLPQLFGKPITGTSANPSGQPPARTAEEVEGYFPRIDLVLDGGPSPGERPSTLVSVVEGKPVLLRPGVIPWEEVVK</sequence>
<dbReference type="PANTHER" id="PTHR17490">
    <property type="entry name" value="SUA5"/>
    <property type="match status" value="1"/>
</dbReference>
<comment type="similarity">
    <text evidence="2">Belongs to the SUA5 family.</text>
</comment>
<keyword evidence="4" id="KW-0963">Cytoplasm</keyword>
<dbReference type="InterPro" id="IPR050156">
    <property type="entry name" value="TC-AMP_synthase_SUA5"/>
</dbReference>
<gene>
    <name evidence="8" type="ORF">TDIS_0961</name>
</gene>
<dbReference type="OrthoDB" id="9814580at2"/>
<dbReference type="GO" id="GO:0061710">
    <property type="term" value="F:L-threonylcarbamoyladenylate synthase"/>
    <property type="evidence" value="ECO:0007669"/>
    <property type="project" value="UniProtKB-EC"/>
</dbReference>
<organism evidence="8 9">
    <name type="scientific">Thermosulfurimonas dismutans</name>
    <dbReference type="NCBI Taxonomy" id="999894"/>
    <lineage>
        <taxon>Bacteria</taxon>
        <taxon>Pseudomonadati</taxon>
        <taxon>Thermodesulfobacteriota</taxon>
        <taxon>Thermodesulfobacteria</taxon>
        <taxon>Thermodesulfobacteriales</taxon>
        <taxon>Thermodesulfobacteriaceae</taxon>
        <taxon>Thermosulfurimonas</taxon>
    </lineage>
</organism>
<protein>
    <recommendedName>
        <fullName evidence="3">L-threonylcarbamoyladenylate synthase</fullName>
        <ecNumber evidence="3">2.7.7.87</ecNumber>
    </recommendedName>
</protein>
<dbReference type="Pfam" id="PF01300">
    <property type="entry name" value="Sua5_yciO_yrdC"/>
    <property type="match status" value="1"/>
</dbReference>
<keyword evidence="9" id="KW-1185">Reference proteome</keyword>
<name>A0A179D4N5_9BACT</name>
<evidence type="ECO:0000256" key="2">
    <source>
        <dbReference type="ARBA" id="ARBA00007663"/>
    </source>
</evidence>
<evidence type="ECO:0000313" key="9">
    <source>
        <dbReference type="Proteomes" id="UP000078390"/>
    </source>
</evidence>
<dbReference type="EC" id="2.7.7.87" evidence="3"/>
<evidence type="ECO:0000259" key="7">
    <source>
        <dbReference type="PROSITE" id="PS51163"/>
    </source>
</evidence>
<accession>A0A179D4N5</accession>
<dbReference type="GO" id="GO:0003725">
    <property type="term" value="F:double-stranded RNA binding"/>
    <property type="evidence" value="ECO:0007669"/>
    <property type="project" value="InterPro"/>
</dbReference>
<evidence type="ECO:0000256" key="3">
    <source>
        <dbReference type="ARBA" id="ARBA00012584"/>
    </source>
</evidence>
<dbReference type="EMBL" id="LWLG01000004">
    <property type="protein sequence ID" value="OAQ21035.1"/>
    <property type="molecule type" value="Genomic_DNA"/>
</dbReference>
<dbReference type="RefSeq" id="WP_068669850.1">
    <property type="nucleotide sequence ID" value="NZ_LWLG01000004.1"/>
</dbReference>
<dbReference type="PROSITE" id="PS51163">
    <property type="entry name" value="YRDC"/>
    <property type="match status" value="1"/>
</dbReference>
<dbReference type="GO" id="GO:0005737">
    <property type="term" value="C:cytoplasm"/>
    <property type="evidence" value="ECO:0007669"/>
    <property type="project" value="UniProtKB-SubCell"/>
</dbReference>
<comment type="caution">
    <text evidence="8">The sequence shown here is derived from an EMBL/GenBank/DDBJ whole genome shotgun (WGS) entry which is preliminary data.</text>
</comment>
<evidence type="ECO:0000313" key="8">
    <source>
        <dbReference type="EMBL" id="OAQ21035.1"/>
    </source>
</evidence>
<evidence type="ECO:0000256" key="5">
    <source>
        <dbReference type="ARBA" id="ARBA00022679"/>
    </source>
</evidence>
<comment type="catalytic activity">
    <reaction evidence="6">
        <text>L-threonine + hydrogencarbonate + ATP = L-threonylcarbamoyladenylate + diphosphate + H2O</text>
        <dbReference type="Rhea" id="RHEA:36407"/>
        <dbReference type="ChEBI" id="CHEBI:15377"/>
        <dbReference type="ChEBI" id="CHEBI:17544"/>
        <dbReference type="ChEBI" id="CHEBI:30616"/>
        <dbReference type="ChEBI" id="CHEBI:33019"/>
        <dbReference type="ChEBI" id="CHEBI:57926"/>
        <dbReference type="ChEBI" id="CHEBI:73682"/>
        <dbReference type="EC" id="2.7.7.87"/>
    </reaction>
</comment>
<dbReference type="GO" id="GO:0000049">
    <property type="term" value="F:tRNA binding"/>
    <property type="evidence" value="ECO:0007669"/>
    <property type="project" value="TreeGrafter"/>
</dbReference>
<dbReference type="InterPro" id="IPR017945">
    <property type="entry name" value="DHBP_synth_RibB-like_a/b_dom"/>
</dbReference>
<dbReference type="GO" id="GO:0006450">
    <property type="term" value="P:regulation of translational fidelity"/>
    <property type="evidence" value="ECO:0007669"/>
    <property type="project" value="TreeGrafter"/>
</dbReference>
<evidence type="ECO:0000256" key="4">
    <source>
        <dbReference type="ARBA" id="ARBA00022490"/>
    </source>
</evidence>
<dbReference type="InterPro" id="IPR006070">
    <property type="entry name" value="Sua5-like_dom"/>
</dbReference>
<dbReference type="AlphaFoldDB" id="A0A179D4N5"/>
<reference evidence="8 9" key="1">
    <citation type="submission" date="2016-04" db="EMBL/GenBank/DDBJ databases">
        <title>Genome analysis of Thermosulfurimonas dismutans, the first thermophilic sulfur-disproportionating bacterium of the phylum Thermodesulfobacteria.</title>
        <authorList>
            <person name="Mardanov A.V."/>
            <person name="Beletsky A.V."/>
            <person name="Kadnikov V.V."/>
            <person name="Slobodkin A.I."/>
            <person name="Ravin N.V."/>
        </authorList>
    </citation>
    <scope>NUCLEOTIDE SEQUENCE [LARGE SCALE GENOMIC DNA]</scope>
    <source>
        <strain evidence="8 9">S95</strain>
    </source>
</reference>
<dbReference type="PANTHER" id="PTHR17490:SF18">
    <property type="entry name" value="THREONYLCARBAMOYL-AMP SYNTHASE"/>
    <property type="match status" value="1"/>
</dbReference>
<feature type="domain" description="YrdC-like" evidence="7">
    <location>
        <begin position="10"/>
        <end position="195"/>
    </location>
</feature>
<proteinExistence type="inferred from homology"/>
<comment type="subcellular location">
    <subcellularLocation>
        <location evidence="1">Cytoplasm</location>
    </subcellularLocation>
</comment>
<evidence type="ECO:0000256" key="6">
    <source>
        <dbReference type="ARBA" id="ARBA00048366"/>
    </source>
</evidence>
<dbReference type="Gene3D" id="3.90.870.10">
    <property type="entry name" value="DHBP synthase"/>
    <property type="match status" value="1"/>
</dbReference>
<dbReference type="Proteomes" id="UP000078390">
    <property type="component" value="Unassembled WGS sequence"/>
</dbReference>
<keyword evidence="5" id="KW-0808">Transferase</keyword>